<accession>A0ABW6Q352</accession>
<dbReference type="RefSeq" id="WP_388233807.1">
    <property type="nucleotide sequence ID" value="NZ_JBHVZQ010000004.1"/>
</dbReference>
<dbReference type="Gene3D" id="1.50.10.20">
    <property type="match status" value="1"/>
</dbReference>
<evidence type="ECO:0000313" key="1">
    <source>
        <dbReference type="EMBL" id="MFF1273283.1"/>
    </source>
</evidence>
<keyword evidence="2" id="KW-1185">Reference proteome</keyword>
<dbReference type="SUPFAM" id="SSF158745">
    <property type="entry name" value="LanC-like"/>
    <property type="match status" value="1"/>
</dbReference>
<name>A0ABW6Q352_9ACTN</name>
<comment type="caution">
    <text evidence="1">The sequence shown here is derived from an EMBL/GenBank/DDBJ whole genome shotgun (WGS) entry which is preliminary data.</text>
</comment>
<protein>
    <submittedName>
        <fullName evidence="1">Uncharacterized protein</fullName>
    </submittedName>
</protein>
<gene>
    <name evidence="1" type="ORF">ACFVZC_07725</name>
</gene>
<dbReference type="Proteomes" id="UP001601627">
    <property type="component" value="Unassembled WGS sequence"/>
</dbReference>
<evidence type="ECO:0000313" key="2">
    <source>
        <dbReference type="Proteomes" id="UP001601627"/>
    </source>
</evidence>
<organism evidence="1 2">
    <name type="scientific">Streptomyces marokkonensis</name>
    <dbReference type="NCBI Taxonomy" id="324855"/>
    <lineage>
        <taxon>Bacteria</taxon>
        <taxon>Bacillati</taxon>
        <taxon>Actinomycetota</taxon>
        <taxon>Actinomycetes</taxon>
        <taxon>Kitasatosporales</taxon>
        <taxon>Streptomycetaceae</taxon>
        <taxon>Streptomyces</taxon>
    </lineage>
</organism>
<dbReference type="EMBL" id="JBHVZQ010000004">
    <property type="protein sequence ID" value="MFF1273283.1"/>
    <property type="molecule type" value="Genomic_DNA"/>
</dbReference>
<sequence>MLTQRKPVLLSRIVSLVSFVREGAAGLHTALAQLDAEVVAIGADRLADAHHRMDSKALPYLREYDLISGLAGLGAYLLHRGHANALERVLRYVVRLITEPLNVHGHQLPGWWAATGLRDTPDT</sequence>
<reference evidence="1 2" key="1">
    <citation type="submission" date="2024-09" db="EMBL/GenBank/DDBJ databases">
        <title>The Natural Products Discovery Center: Release of the First 8490 Sequenced Strains for Exploring Actinobacteria Biosynthetic Diversity.</title>
        <authorList>
            <person name="Kalkreuter E."/>
            <person name="Kautsar S.A."/>
            <person name="Yang D."/>
            <person name="Bader C.D."/>
            <person name="Teijaro C.N."/>
            <person name="Fluegel L."/>
            <person name="Davis C.M."/>
            <person name="Simpson J.R."/>
            <person name="Lauterbach L."/>
            <person name="Steele A.D."/>
            <person name="Gui C."/>
            <person name="Meng S."/>
            <person name="Li G."/>
            <person name="Viehrig K."/>
            <person name="Ye F."/>
            <person name="Su P."/>
            <person name="Kiefer A.F."/>
            <person name="Nichols A."/>
            <person name="Cepeda A.J."/>
            <person name="Yan W."/>
            <person name="Fan B."/>
            <person name="Jiang Y."/>
            <person name="Adhikari A."/>
            <person name="Zheng C.-J."/>
            <person name="Schuster L."/>
            <person name="Cowan T.M."/>
            <person name="Smanski M.J."/>
            <person name="Chevrette M.G."/>
            <person name="De Carvalho L.P.S."/>
            <person name="Shen B."/>
        </authorList>
    </citation>
    <scope>NUCLEOTIDE SEQUENCE [LARGE SCALE GENOMIC DNA]</scope>
    <source>
        <strain evidence="1 2">NPDC058328</strain>
    </source>
</reference>
<proteinExistence type="predicted"/>